<dbReference type="GO" id="GO:0044780">
    <property type="term" value="P:bacterial-type flagellum assembly"/>
    <property type="evidence" value="ECO:0007669"/>
    <property type="project" value="InterPro"/>
</dbReference>
<keyword evidence="1" id="KW-0574">Periplasm</keyword>
<comment type="similarity">
    <text evidence="1">Belongs to the FlgA family.</text>
</comment>
<reference evidence="3" key="1">
    <citation type="journal article" date="2014" name="Int. J. Syst. Evol. Microbiol.">
        <title>Complete genome sequence of Corynebacterium casei LMG S-19264T (=DSM 44701T), isolated from a smear-ripened cheese.</title>
        <authorList>
            <consortium name="US DOE Joint Genome Institute (JGI-PGF)"/>
            <person name="Walter F."/>
            <person name="Albersmeier A."/>
            <person name="Kalinowski J."/>
            <person name="Ruckert C."/>
        </authorList>
    </citation>
    <scope>NUCLEOTIDE SEQUENCE</scope>
    <source>
        <strain evidence="3">CCM 7897</strain>
    </source>
</reference>
<dbReference type="InterPro" id="IPR017585">
    <property type="entry name" value="SAF_FlgA"/>
</dbReference>
<dbReference type="GO" id="GO:0042597">
    <property type="term" value="C:periplasmic space"/>
    <property type="evidence" value="ECO:0007669"/>
    <property type="project" value="UniProtKB-SubCell"/>
</dbReference>
<dbReference type="EMBL" id="BMCT01000001">
    <property type="protein sequence ID" value="GGF47779.1"/>
    <property type="molecule type" value="Genomic_DNA"/>
</dbReference>
<dbReference type="PANTHER" id="PTHR36307:SF1">
    <property type="entry name" value="FLAGELLA BASAL BODY P-RING FORMATION PROTEIN FLGA"/>
    <property type="match status" value="1"/>
</dbReference>
<evidence type="ECO:0000313" key="4">
    <source>
        <dbReference type="Proteomes" id="UP000606044"/>
    </source>
</evidence>
<dbReference type="NCBIfam" id="TIGR03170">
    <property type="entry name" value="flgA_cterm"/>
    <property type="match status" value="1"/>
</dbReference>
<dbReference type="RefSeq" id="WP_188574888.1">
    <property type="nucleotide sequence ID" value="NZ_BMCT01000001.1"/>
</dbReference>
<keyword evidence="4" id="KW-1185">Reference proteome</keyword>
<comment type="subcellular location">
    <subcellularLocation>
        <location evidence="1">Periplasm</location>
    </subcellularLocation>
</comment>
<feature type="domain" description="Flagella basal body P-ring formation protein FlgA SAF" evidence="2">
    <location>
        <begin position="68"/>
        <end position="187"/>
    </location>
</feature>
<dbReference type="Pfam" id="PF13144">
    <property type="entry name" value="ChapFlgA"/>
    <property type="match status" value="1"/>
</dbReference>
<accession>A0A917BIY4</accession>
<evidence type="ECO:0000313" key="3">
    <source>
        <dbReference type="EMBL" id="GGF47779.1"/>
    </source>
</evidence>
<organism evidence="3 4">
    <name type="scientific">Azorhizobium oxalatiphilum</name>
    <dbReference type="NCBI Taxonomy" id="980631"/>
    <lineage>
        <taxon>Bacteria</taxon>
        <taxon>Pseudomonadati</taxon>
        <taxon>Pseudomonadota</taxon>
        <taxon>Alphaproteobacteria</taxon>
        <taxon>Hyphomicrobiales</taxon>
        <taxon>Xanthobacteraceae</taxon>
        <taxon>Azorhizobium</taxon>
    </lineage>
</organism>
<proteinExistence type="inferred from homology"/>
<keyword evidence="1" id="KW-1005">Bacterial flagellum biogenesis</keyword>
<dbReference type="AlphaFoldDB" id="A0A917BIY4"/>
<keyword evidence="1" id="KW-0732">Signal</keyword>
<name>A0A917BIY4_9HYPH</name>
<gene>
    <name evidence="3" type="ORF">GCM10007301_03850</name>
</gene>
<reference evidence="3" key="2">
    <citation type="submission" date="2020-09" db="EMBL/GenBank/DDBJ databases">
        <authorList>
            <person name="Sun Q."/>
            <person name="Sedlacek I."/>
        </authorList>
    </citation>
    <scope>NUCLEOTIDE SEQUENCE</scope>
    <source>
        <strain evidence="3">CCM 7897</strain>
    </source>
</reference>
<feature type="chain" id="PRO_5038163077" description="Flagella basal body P-ring formation protein FlgA" evidence="1">
    <location>
        <begin position="24"/>
        <end position="190"/>
    </location>
</feature>
<evidence type="ECO:0000259" key="2">
    <source>
        <dbReference type="Pfam" id="PF13144"/>
    </source>
</evidence>
<dbReference type="InterPro" id="IPR039246">
    <property type="entry name" value="Flagellar_FlgA"/>
</dbReference>
<evidence type="ECO:0000256" key="1">
    <source>
        <dbReference type="RuleBase" id="RU362063"/>
    </source>
</evidence>
<dbReference type="Gene3D" id="2.30.30.760">
    <property type="match status" value="1"/>
</dbReference>
<sequence length="190" mass="19175">MRTILAALAVMAGLAAASLPAAAADNGGLSIAARVAAAEAAEAAARGNEPQQAAPIPQITGNFTLPVPVVPIYPGDTINDSMLTERVFTTSPTDRVAVATSRQVLIGKIARRGLPAGVPIAVNSYGDPQVVNRNSLAPVVLQEGGLTISGFAMALENGTVGNVIRLKNLDSGLTIAGTVQADGSVRISAQ</sequence>
<dbReference type="PANTHER" id="PTHR36307">
    <property type="entry name" value="FLAGELLA BASAL BODY P-RING FORMATION PROTEIN FLGA"/>
    <property type="match status" value="1"/>
</dbReference>
<comment type="function">
    <text evidence="1">Involved in the assembly process of the P-ring formation. It may associate with FlgF on the rod constituting a structure essential for the P-ring assembly or may act as a modulator protein for the P-ring assembly.</text>
</comment>
<dbReference type="CDD" id="cd11614">
    <property type="entry name" value="SAF_CpaB_FlgA_like"/>
    <property type="match status" value="1"/>
</dbReference>
<comment type="caution">
    <text evidence="3">The sequence shown here is derived from an EMBL/GenBank/DDBJ whole genome shotgun (WGS) entry which is preliminary data.</text>
</comment>
<dbReference type="Proteomes" id="UP000606044">
    <property type="component" value="Unassembled WGS sequence"/>
</dbReference>
<feature type="signal peptide" evidence="1">
    <location>
        <begin position="1"/>
        <end position="23"/>
    </location>
</feature>
<protein>
    <recommendedName>
        <fullName evidence="1">Flagella basal body P-ring formation protein FlgA</fullName>
    </recommendedName>
</protein>